<evidence type="ECO:0000313" key="14">
    <source>
        <dbReference type="Proteomes" id="UP000242877"/>
    </source>
</evidence>
<dbReference type="InterPro" id="IPR017261">
    <property type="entry name" value="DNA_mismatch_repair_MutS/MSH"/>
</dbReference>
<proteinExistence type="inferred from homology"/>
<dbReference type="InterPro" id="IPR000432">
    <property type="entry name" value="DNA_mismatch_repair_MutS_C"/>
</dbReference>
<dbReference type="Pfam" id="PF01624">
    <property type="entry name" value="MutS_I"/>
    <property type="match status" value="1"/>
</dbReference>
<dbReference type="InterPro" id="IPR016151">
    <property type="entry name" value="DNA_mismatch_repair_MutS_N"/>
</dbReference>
<dbReference type="Pfam" id="PF00488">
    <property type="entry name" value="MutS_V"/>
    <property type="match status" value="1"/>
</dbReference>
<evidence type="ECO:0000256" key="8">
    <source>
        <dbReference type="ARBA" id="ARBA00023204"/>
    </source>
</evidence>
<dbReference type="OrthoDB" id="2534523at2759"/>
<comment type="caution">
    <text evidence="13">The sequence shown here is derived from an EMBL/GenBank/DDBJ whole genome shotgun (WGS) entry which is preliminary data.</text>
</comment>
<evidence type="ECO:0000256" key="3">
    <source>
        <dbReference type="ARBA" id="ARBA00022151"/>
    </source>
</evidence>
<dbReference type="Proteomes" id="UP000242877">
    <property type="component" value="Unassembled WGS sequence"/>
</dbReference>
<dbReference type="InterPro" id="IPR036187">
    <property type="entry name" value="DNA_mismatch_repair_MutS_sf"/>
</dbReference>
<evidence type="ECO:0000313" key="13">
    <source>
        <dbReference type="EMBL" id="KZZ91890.1"/>
    </source>
</evidence>
<dbReference type="InterPro" id="IPR007695">
    <property type="entry name" value="DNA_mismatch_repair_MutS-lik_N"/>
</dbReference>
<dbReference type="SUPFAM" id="SSF48334">
    <property type="entry name" value="DNA repair protein MutS, domain III"/>
    <property type="match status" value="1"/>
</dbReference>
<dbReference type="GO" id="GO:0140664">
    <property type="term" value="F:ATP-dependent DNA damage sensor activity"/>
    <property type="evidence" value="ECO:0007669"/>
    <property type="project" value="InterPro"/>
</dbReference>
<keyword evidence="14" id="KW-1185">Reference proteome</keyword>
<dbReference type="GO" id="GO:0006298">
    <property type="term" value="P:mismatch repair"/>
    <property type="evidence" value="ECO:0007669"/>
    <property type="project" value="InterPro"/>
</dbReference>
<evidence type="ECO:0000256" key="2">
    <source>
        <dbReference type="ARBA" id="ARBA00019000"/>
    </source>
</evidence>
<organism evidence="13 14">
    <name type="scientific">Ascosphaera apis ARSEF 7405</name>
    <dbReference type="NCBI Taxonomy" id="392613"/>
    <lineage>
        <taxon>Eukaryota</taxon>
        <taxon>Fungi</taxon>
        <taxon>Dikarya</taxon>
        <taxon>Ascomycota</taxon>
        <taxon>Pezizomycotina</taxon>
        <taxon>Eurotiomycetes</taxon>
        <taxon>Eurotiomycetidae</taxon>
        <taxon>Onygenales</taxon>
        <taxon>Ascosphaeraceae</taxon>
        <taxon>Ascosphaera</taxon>
    </lineage>
</organism>
<dbReference type="SMART" id="SM00534">
    <property type="entry name" value="MUTSac"/>
    <property type="match status" value="1"/>
</dbReference>
<keyword evidence="11" id="KW-0175">Coiled coil</keyword>
<dbReference type="Gene3D" id="3.30.420.110">
    <property type="entry name" value="MutS, connector domain"/>
    <property type="match status" value="1"/>
</dbReference>
<dbReference type="FunFam" id="1.10.1420.10:FF:000042">
    <property type="entry name" value="DNA mismatch repair protein Msh1"/>
    <property type="match status" value="1"/>
</dbReference>
<evidence type="ECO:0000256" key="5">
    <source>
        <dbReference type="ARBA" id="ARBA00022763"/>
    </source>
</evidence>
<evidence type="ECO:0000256" key="9">
    <source>
        <dbReference type="ARBA" id="ARBA00025373"/>
    </source>
</evidence>
<dbReference type="AlphaFoldDB" id="A0A166NRH3"/>
<dbReference type="Pfam" id="PF05188">
    <property type="entry name" value="MutS_II"/>
    <property type="match status" value="1"/>
</dbReference>
<dbReference type="Gene3D" id="3.40.1170.10">
    <property type="entry name" value="DNA repair protein MutS, domain I"/>
    <property type="match status" value="1"/>
</dbReference>
<dbReference type="FunFam" id="3.40.50.300:FF:001238">
    <property type="entry name" value="DNA mismatch repair protein"/>
    <property type="match status" value="1"/>
</dbReference>
<dbReference type="InterPro" id="IPR045076">
    <property type="entry name" value="MutS"/>
</dbReference>
<dbReference type="SMART" id="SM00533">
    <property type="entry name" value="MUTSd"/>
    <property type="match status" value="1"/>
</dbReference>
<gene>
    <name evidence="13" type="ORF">AAP_03109</name>
</gene>
<comment type="function">
    <text evidence="9">Component of the post-replicative DNA mismatch repair system (MMR). Heterodimerizes with MSH2 to form MutS beta, which binds to DNA mismatches thereby initiating DNA repair. MSH3 provides substrate-binding and substrate specificity to the complex. When bound, the MutS beta heterodimer bends the DNA helix and shields approximately 20 base pairs. Acts mainly to repair insertion-deletion loops (IDLs) from 2 to 13 nucleotides in size, but can also repair base-base and single insertion-deletion mismatches that occur during replication. After mismatch binding, forms a ternary complex with the MutL alpha heterodimer, which is thought to be responsible for directing the downstream MMR events, including strand discrimination, excision, and resynthesis. ATP binding and hydrolysis play a pivotal role in mismatch repair functions.</text>
</comment>
<dbReference type="InterPro" id="IPR027417">
    <property type="entry name" value="P-loop_NTPase"/>
</dbReference>
<comment type="similarity">
    <text evidence="1">Belongs to the DNA mismatch repair MutS family.</text>
</comment>
<evidence type="ECO:0000256" key="10">
    <source>
        <dbReference type="ARBA" id="ARBA00025902"/>
    </source>
</evidence>
<dbReference type="VEuPathDB" id="FungiDB:AAP_03109"/>
<dbReference type="GO" id="GO:0030983">
    <property type="term" value="F:mismatched DNA binding"/>
    <property type="evidence" value="ECO:0007669"/>
    <property type="project" value="InterPro"/>
</dbReference>
<dbReference type="SUPFAM" id="SSF52540">
    <property type="entry name" value="P-loop containing nucleoside triphosphate hydrolases"/>
    <property type="match status" value="1"/>
</dbReference>
<evidence type="ECO:0000256" key="7">
    <source>
        <dbReference type="ARBA" id="ARBA00023125"/>
    </source>
</evidence>
<dbReference type="SUPFAM" id="SSF55271">
    <property type="entry name" value="DNA repair protein MutS, domain I"/>
    <property type="match status" value="1"/>
</dbReference>
<dbReference type="GO" id="GO:0005524">
    <property type="term" value="F:ATP binding"/>
    <property type="evidence" value="ECO:0007669"/>
    <property type="project" value="UniProtKB-KW"/>
</dbReference>
<dbReference type="EMBL" id="AZGZ01000012">
    <property type="protein sequence ID" value="KZZ91890.1"/>
    <property type="molecule type" value="Genomic_DNA"/>
</dbReference>
<dbReference type="GO" id="GO:0043504">
    <property type="term" value="P:mitochondrial DNA repair"/>
    <property type="evidence" value="ECO:0007669"/>
    <property type="project" value="TreeGrafter"/>
</dbReference>
<dbReference type="PANTHER" id="PTHR11361:SF34">
    <property type="entry name" value="DNA MISMATCH REPAIR PROTEIN MSH1, MITOCHONDRIAL"/>
    <property type="match status" value="1"/>
</dbReference>
<evidence type="ECO:0000256" key="11">
    <source>
        <dbReference type="SAM" id="Coils"/>
    </source>
</evidence>
<evidence type="ECO:0000256" key="4">
    <source>
        <dbReference type="ARBA" id="ARBA00022741"/>
    </source>
</evidence>
<keyword evidence="6" id="KW-0067">ATP-binding</keyword>
<name>A0A166NRH3_9EURO</name>
<feature type="coiled-coil region" evidence="11">
    <location>
        <begin position="607"/>
        <end position="641"/>
    </location>
</feature>
<keyword evidence="7" id="KW-0238">DNA-binding</keyword>
<sequence>MASISTKARKTTKKVQTTDILWLVDDDEAEDGAFPAGFWRFQNAKAQRKLKRTPICISPFSPQRQQQRGAKRKATFKLDELPQGLLEPKQPYEEVNELPQYPTVLQGAKNNMSKFKDCVLLTRVGSFYELYFEQAEEYSSVLGLRLAYKKTALGHVPMAGFPYFHLDRYLKILVQDLQKKVAISEEFVNNVEAKAKTGGLMFNRKVSRIITPGTLIDENFMDPFENNFLLAVHVEEPPSRTARSRKKAHSFTDSAVGLAWLDLSTGAFYTQSTTLASLPSTAARLSAREVVLDDVYANHPSLEELTTLLGSDERLVTYHRQPQQETDSSHWNQSLETPLTPEQLFEFTALETKACNLLLGYVKEQMQGLKINLQAPVRMVFSDNMAIDRNSIKGLEILKTSRDDLGKGSLLHAVRRTSTQSGARLLRDRLTSPSASLQVINERLDLVSQFVADENLRDTIITLLKRSSDAQRLVQKFSLGRGDADDLIALAKAINVSKNIHYHLVEYIRSANPSDEKVLTNLGRLVDRFDLEGPELLSQNISGAIDEEGLSQKHRMEDALAANASTLAQEIAMSEGDVEDYDALPRKAKSAKKQEDDSYESEPWVMRRTASSTIKRLHEALDELRDERDQLATKLREETGITSLCLKWTPRNGYIAHVKVSKANEKILQDIGARTLSASRSSRSLQIASWTHLGARFDEMKGRIRAEEQRIFEILREKVIRNLVKLRANAAVLDELDVACSFAILAQEQRMVRPIVNYSTDYKIVGGRHPTVKIGLEETGRSFVSNDCFLDDRERIWLITGPNMAGKSTFLRQNALIVILAQVGSFVPAEYAEIGIADQMFSRIGSADDLFRDQSTFMVEMLETAAILKNATSQSFVIMDEVGRGTTPEDGTAVAFACLNHLHNVNGCRTLFATHFHAVADMSADLPHIGRYCTNVHEAASGSFSFDHRLRSGVNRNSHALKVAKLAGLPQDVLDVAKAARQELSVGSWVKYAPEDATKRRSSSNS</sequence>
<keyword evidence="4" id="KW-0547">Nucleotide-binding</keyword>
<dbReference type="GO" id="GO:0005739">
    <property type="term" value="C:mitochondrion"/>
    <property type="evidence" value="ECO:0007669"/>
    <property type="project" value="TreeGrafter"/>
</dbReference>
<dbReference type="SUPFAM" id="SSF53150">
    <property type="entry name" value="DNA repair protein MutS, domain II"/>
    <property type="match status" value="1"/>
</dbReference>
<keyword evidence="5" id="KW-0227">DNA damage</keyword>
<feature type="domain" description="DNA mismatch repair proteins mutS family" evidence="12">
    <location>
        <begin position="875"/>
        <end position="891"/>
    </location>
</feature>
<dbReference type="PANTHER" id="PTHR11361">
    <property type="entry name" value="DNA MISMATCH REPAIR PROTEIN MUTS FAMILY MEMBER"/>
    <property type="match status" value="1"/>
</dbReference>
<dbReference type="FunFam" id="3.40.1170.10:FF:000010">
    <property type="entry name" value="DNA mismatch repair protein Msh1"/>
    <property type="match status" value="1"/>
</dbReference>
<evidence type="ECO:0000256" key="6">
    <source>
        <dbReference type="ARBA" id="ARBA00022840"/>
    </source>
</evidence>
<dbReference type="Pfam" id="PF05192">
    <property type="entry name" value="MutS_III"/>
    <property type="match status" value="1"/>
</dbReference>
<dbReference type="PIRSF" id="PIRSF037677">
    <property type="entry name" value="DNA_mis_repair_Msh6"/>
    <property type="match status" value="1"/>
</dbReference>
<evidence type="ECO:0000259" key="12">
    <source>
        <dbReference type="PROSITE" id="PS00486"/>
    </source>
</evidence>
<dbReference type="InterPro" id="IPR036678">
    <property type="entry name" value="MutS_con_dom_sf"/>
</dbReference>
<dbReference type="PROSITE" id="PS00486">
    <property type="entry name" value="DNA_MISMATCH_REPAIR_2"/>
    <property type="match status" value="1"/>
</dbReference>
<keyword evidence="8" id="KW-0234">DNA repair</keyword>
<evidence type="ECO:0000256" key="1">
    <source>
        <dbReference type="ARBA" id="ARBA00006271"/>
    </source>
</evidence>
<dbReference type="GO" id="GO:0005634">
    <property type="term" value="C:nucleus"/>
    <property type="evidence" value="ECO:0007669"/>
    <property type="project" value="TreeGrafter"/>
</dbReference>
<dbReference type="InterPro" id="IPR007860">
    <property type="entry name" value="DNA_mmatch_repair_MutS_con_dom"/>
</dbReference>
<dbReference type="InterPro" id="IPR007696">
    <property type="entry name" value="DNA_mismatch_repair_MutS_core"/>
</dbReference>
<comment type="subunit">
    <text evidence="10">Heterodimer consisting of MSH2-MSH3 (MutS beta). Forms a ternary complex with MutL alpha (MLH1-PMS1).</text>
</comment>
<protein>
    <recommendedName>
        <fullName evidence="2">DNA mismatch repair protein MSH3</fullName>
    </recommendedName>
    <alternativeName>
        <fullName evidence="3">DNA mismatch repair protein msh3</fullName>
    </alternativeName>
</protein>
<reference evidence="13 14" key="1">
    <citation type="journal article" date="2016" name="Genome Biol. Evol.">
        <title>Divergent and convergent evolution of fungal pathogenicity.</title>
        <authorList>
            <person name="Shang Y."/>
            <person name="Xiao G."/>
            <person name="Zheng P."/>
            <person name="Cen K."/>
            <person name="Zhan S."/>
            <person name="Wang C."/>
        </authorList>
    </citation>
    <scope>NUCLEOTIDE SEQUENCE [LARGE SCALE GENOMIC DNA]</scope>
    <source>
        <strain evidence="13 14">ARSEF 7405</strain>
    </source>
</reference>
<dbReference type="Gene3D" id="3.40.50.300">
    <property type="entry name" value="P-loop containing nucleotide triphosphate hydrolases"/>
    <property type="match status" value="1"/>
</dbReference>
<accession>A0A166NRH3</accession>
<dbReference type="Gene3D" id="1.10.1420.10">
    <property type="match status" value="3"/>
</dbReference>